<comment type="caution">
    <text evidence="2">The sequence shown here is derived from an EMBL/GenBank/DDBJ whole genome shotgun (WGS) entry which is preliminary data.</text>
</comment>
<evidence type="ECO:0000259" key="1">
    <source>
        <dbReference type="PROSITE" id="PS50206"/>
    </source>
</evidence>
<dbReference type="STRING" id="180088.A0A1J8QBJ0"/>
<keyword evidence="3" id="KW-1185">Reference proteome</keyword>
<evidence type="ECO:0000313" key="3">
    <source>
        <dbReference type="Proteomes" id="UP000183567"/>
    </source>
</evidence>
<dbReference type="EMBL" id="LVVM01001672">
    <property type="protein sequence ID" value="OJA18023.1"/>
    <property type="molecule type" value="Genomic_DNA"/>
</dbReference>
<dbReference type="Proteomes" id="UP000183567">
    <property type="component" value="Unassembled WGS sequence"/>
</dbReference>
<dbReference type="Gene3D" id="3.40.250.10">
    <property type="entry name" value="Rhodanese-like domain"/>
    <property type="match status" value="1"/>
</dbReference>
<gene>
    <name evidence="2" type="ORF">AZE42_07031</name>
</gene>
<sequence>MMLSSEPSTIVLEGTLIQPSPTAATSTSARCPRTLSDVREEVAQSLALRMISKARTVDGVRIGVHFTFSKKDDGHFLRLVTSQIRTRLPSSRYLFAIATTGASPSIHLNRSSTRTSNALVICGSDEDDVQRAVLLASSKFLGRVDAVRNTGTLLAASVRHIGSSSYDEAALWDVLSKSVRTPIDPLLPPPGSRSIDQLLSDARSKLERMTPQQAYDALHDPTYPMPVFLVDIRPASQRAREGGIHGSLIIERNVLEWRFDPRCEARLAIADRYDLKIIIYCQEGYTSSLAAASLHELGLLNATDIVGGYASWRAAGLPGQIRPPSTVGDEESYQLSQPSFISDDVIDGI</sequence>
<name>A0A1J8QBJ0_9AGAM</name>
<dbReference type="PROSITE" id="PS50206">
    <property type="entry name" value="RHODANESE_3"/>
    <property type="match status" value="1"/>
</dbReference>
<protein>
    <recommendedName>
        <fullName evidence="1">Rhodanese domain-containing protein</fullName>
    </recommendedName>
</protein>
<dbReference type="OrthoDB" id="566238at2759"/>
<accession>A0A1J8QBJ0</accession>
<dbReference type="SMART" id="SM00450">
    <property type="entry name" value="RHOD"/>
    <property type="match status" value="1"/>
</dbReference>
<dbReference type="Pfam" id="PF00581">
    <property type="entry name" value="Rhodanese"/>
    <property type="match status" value="1"/>
</dbReference>
<dbReference type="AlphaFoldDB" id="A0A1J8QBJ0"/>
<dbReference type="SUPFAM" id="SSF52821">
    <property type="entry name" value="Rhodanese/Cell cycle control phosphatase"/>
    <property type="match status" value="1"/>
</dbReference>
<proteinExistence type="predicted"/>
<organism evidence="2 3">
    <name type="scientific">Rhizopogon vesiculosus</name>
    <dbReference type="NCBI Taxonomy" id="180088"/>
    <lineage>
        <taxon>Eukaryota</taxon>
        <taxon>Fungi</taxon>
        <taxon>Dikarya</taxon>
        <taxon>Basidiomycota</taxon>
        <taxon>Agaricomycotina</taxon>
        <taxon>Agaricomycetes</taxon>
        <taxon>Agaricomycetidae</taxon>
        <taxon>Boletales</taxon>
        <taxon>Suillineae</taxon>
        <taxon>Rhizopogonaceae</taxon>
        <taxon>Rhizopogon</taxon>
    </lineage>
</organism>
<reference evidence="2 3" key="1">
    <citation type="submission" date="2016-03" db="EMBL/GenBank/DDBJ databases">
        <title>Comparative genomics of the ectomycorrhizal sister species Rhizopogon vinicolor and Rhizopogon vesiculosus (Basidiomycota: Boletales) reveals a divergence of the mating type B locus.</title>
        <authorList>
            <person name="Mujic A.B."/>
            <person name="Kuo A."/>
            <person name="Tritt A."/>
            <person name="Lipzen A."/>
            <person name="Chen C."/>
            <person name="Johnson J."/>
            <person name="Sharma A."/>
            <person name="Barry K."/>
            <person name="Grigoriev I.V."/>
            <person name="Spatafora J.W."/>
        </authorList>
    </citation>
    <scope>NUCLEOTIDE SEQUENCE [LARGE SCALE GENOMIC DNA]</scope>
    <source>
        <strain evidence="2 3">AM-OR11-056</strain>
    </source>
</reference>
<dbReference type="InterPro" id="IPR036873">
    <property type="entry name" value="Rhodanese-like_dom_sf"/>
</dbReference>
<feature type="domain" description="Rhodanese" evidence="1">
    <location>
        <begin position="227"/>
        <end position="321"/>
    </location>
</feature>
<dbReference type="InterPro" id="IPR001763">
    <property type="entry name" value="Rhodanese-like_dom"/>
</dbReference>
<evidence type="ECO:0000313" key="2">
    <source>
        <dbReference type="EMBL" id="OJA18023.1"/>
    </source>
</evidence>